<name>A0AAW1HG68_POPJA</name>
<keyword evidence="2" id="KW-0472">Membrane</keyword>
<keyword evidence="2" id="KW-0812">Transmembrane</keyword>
<accession>A0AAW1HG68</accession>
<comment type="caution">
    <text evidence="3">The sequence shown here is derived from an EMBL/GenBank/DDBJ whole genome shotgun (WGS) entry which is preliminary data.</text>
</comment>
<evidence type="ECO:0000256" key="2">
    <source>
        <dbReference type="SAM" id="Phobius"/>
    </source>
</evidence>
<evidence type="ECO:0000313" key="4">
    <source>
        <dbReference type="Proteomes" id="UP001458880"/>
    </source>
</evidence>
<gene>
    <name evidence="3" type="ORF">QE152_g40498</name>
</gene>
<reference evidence="3 4" key="1">
    <citation type="journal article" date="2024" name="BMC Genomics">
        <title>De novo assembly and annotation of Popillia japonica's genome with initial clues to its potential as an invasive pest.</title>
        <authorList>
            <person name="Cucini C."/>
            <person name="Boschi S."/>
            <person name="Funari R."/>
            <person name="Cardaioli E."/>
            <person name="Iannotti N."/>
            <person name="Marturano G."/>
            <person name="Paoli F."/>
            <person name="Bruttini M."/>
            <person name="Carapelli A."/>
            <person name="Frati F."/>
            <person name="Nardi F."/>
        </authorList>
    </citation>
    <scope>NUCLEOTIDE SEQUENCE [LARGE SCALE GENOMIC DNA]</scope>
    <source>
        <strain evidence="3">DMR45628</strain>
    </source>
</reference>
<protein>
    <recommendedName>
        <fullName evidence="5">Fibronectin type-III domain-containing protein</fullName>
    </recommendedName>
</protein>
<evidence type="ECO:0000256" key="1">
    <source>
        <dbReference type="SAM" id="MobiDB-lite"/>
    </source>
</evidence>
<proteinExistence type="predicted"/>
<feature type="region of interest" description="Disordered" evidence="1">
    <location>
        <begin position="261"/>
        <end position="320"/>
    </location>
</feature>
<evidence type="ECO:0000313" key="3">
    <source>
        <dbReference type="EMBL" id="KAK9675254.1"/>
    </source>
</evidence>
<feature type="transmembrane region" description="Helical" evidence="2">
    <location>
        <begin position="7"/>
        <end position="29"/>
    </location>
</feature>
<feature type="compositionally biased region" description="Acidic residues" evidence="1">
    <location>
        <begin position="278"/>
        <end position="296"/>
    </location>
</feature>
<dbReference type="EMBL" id="JASPKY010001195">
    <property type="protein sequence ID" value="KAK9675254.1"/>
    <property type="molecule type" value="Genomic_DNA"/>
</dbReference>
<keyword evidence="2" id="KW-1133">Transmembrane helix</keyword>
<feature type="compositionally biased region" description="Basic and acidic residues" evidence="1">
    <location>
        <begin position="297"/>
        <end position="310"/>
    </location>
</feature>
<dbReference type="Proteomes" id="UP001458880">
    <property type="component" value="Unassembled WGS sequence"/>
</dbReference>
<keyword evidence="4" id="KW-1185">Reference proteome</keyword>
<evidence type="ECO:0008006" key="5">
    <source>
        <dbReference type="Google" id="ProtNLM"/>
    </source>
</evidence>
<dbReference type="AlphaFoldDB" id="A0AAW1HG68"/>
<sequence length="320" mass="35253">MLVIVKIVIIATIISIATVGITLTVVYVASPLRLTDVCRDVTAPNVTNVSLTNNASITWDAAVADSSCELNYELSIYIDQELIDSGQTGDNQYTFSMDSLSICSVVSIELKAISNGEYESDVVTYEWMSDFQPISSLQATLNTNIITISWSAIEEIADCQFNYTLNMDCEPKSSTNTDSSANIEDGSYQFSECLLSDEITLFNMSITPVVEDNTGVVGVGVACYYEYSMEGSGDLILGTDLESDNICPSIITDLTRESKEWAEYSDESNSEESKEWSQEDNFDGSGDTDNENDDLDEAHNNSVDEKEKPTKPINDFYIEN</sequence>
<organism evidence="3 4">
    <name type="scientific">Popillia japonica</name>
    <name type="common">Japanese beetle</name>
    <dbReference type="NCBI Taxonomy" id="7064"/>
    <lineage>
        <taxon>Eukaryota</taxon>
        <taxon>Metazoa</taxon>
        <taxon>Ecdysozoa</taxon>
        <taxon>Arthropoda</taxon>
        <taxon>Hexapoda</taxon>
        <taxon>Insecta</taxon>
        <taxon>Pterygota</taxon>
        <taxon>Neoptera</taxon>
        <taxon>Endopterygota</taxon>
        <taxon>Coleoptera</taxon>
        <taxon>Polyphaga</taxon>
        <taxon>Scarabaeiformia</taxon>
        <taxon>Scarabaeidae</taxon>
        <taxon>Rutelinae</taxon>
        <taxon>Popillia</taxon>
    </lineage>
</organism>